<dbReference type="Proteomes" id="UP000009286">
    <property type="component" value="Chromosome"/>
</dbReference>
<dbReference type="SUPFAM" id="SSF103088">
    <property type="entry name" value="OmpA-like"/>
    <property type="match status" value="1"/>
</dbReference>
<dbReference type="InterPro" id="IPR006664">
    <property type="entry name" value="OMP_bac"/>
</dbReference>
<dbReference type="NCBIfam" id="TIGR02802">
    <property type="entry name" value="Pal_lipo"/>
    <property type="match status" value="1"/>
</dbReference>
<evidence type="ECO:0000313" key="11">
    <source>
        <dbReference type="EMBL" id="AEP08854.1"/>
    </source>
</evidence>
<dbReference type="eggNOG" id="COG2885">
    <property type="taxonomic scope" value="Bacteria"/>
</dbReference>
<evidence type="ECO:0000259" key="10">
    <source>
        <dbReference type="PROSITE" id="PS51123"/>
    </source>
</evidence>
<accession>G2KLM4</accession>
<evidence type="ECO:0000256" key="9">
    <source>
        <dbReference type="SAM" id="SignalP"/>
    </source>
</evidence>
<keyword evidence="3 8" id="KW-0472">Membrane</keyword>
<dbReference type="AlphaFoldDB" id="G2KLM4"/>
<dbReference type="HAMAP" id="MF_02204">
    <property type="entry name" value="Pal"/>
    <property type="match status" value="1"/>
</dbReference>
<dbReference type="HOGENOM" id="CLU_016890_9_2_5"/>
<keyword evidence="6 8" id="KW-0449">Lipoprotein</keyword>
<keyword evidence="2 8" id="KW-0732">Signal</keyword>
<comment type="similarity">
    <text evidence="8">Belongs to the Pal lipoprotein family.</text>
</comment>
<dbReference type="PROSITE" id="PS01068">
    <property type="entry name" value="OMPA_1"/>
    <property type="match status" value="1"/>
</dbReference>
<evidence type="ECO:0000256" key="6">
    <source>
        <dbReference type="ARBA" id="ARBA00023288"/>
    </source>
</evidence>
<dbReference type="PROSITE" id="PS51123">
    <property type="entry name" value="OMPA_2"/>
    <property type="match status" value="1"/>
</dbReference>
<organism evidence="11 12">
    <name type="scientific">Micavibrio aeruginosavorus (strain ARL-13)</name>
    <dbReference type="NCBI Taxonomy" id="856793"/>
    <lineage>
        <taxon>Bacteria</taxon>
        <taxon>Pseudomonadati</taxon>
        <taxon>Bdellovibrionota</taxon>
        <taxon>Bdellovibrionia</taxon>
        <taxon>Bdellovibrionales</taxon>
        <taxon>Pseudobdellovibrionaceae</taxon>
        <taxon>Micavibrio</taxon>
    </lineage>
</organism>
<dbReference type="GO" id="GO:0009279">
    <property type="term" value="C:cell outer membrane"/>
    <property type="evidence" value="ECO:0007669"/>
    <property type="project" value="UniProtKB-SubCell"/>
</dbReference>
<keyword evidence="4 8" id="KW-0564">Palmitate</keyword>
<dbReference type="InterPro" id="IPR006690">
    <property type="entry name" value="OMPA-like_CS"/>
</dbReference>
<evidence type="ECO:0000256" key="1">
    <source>
        <dbReference type="ARBA" id="ARBA00022618"/>
    </source>
</evidence>
<dbReference type="InterPro" id="IPR039001">
    <property type="entry name" value="Pal"/>
</dbReference>
<dbReference type="Pfam" id="PF00691">
    <property type="entry name" value="OmpA"/>
    <property type="match status" value="1"/>
</dbReference>
<keyword evidence="12" id="KW-1185">Reference proteome</keyword>
<evidence type="ECO:0000313" key="12">
    <source>
        <dbReference type="Proteomes" id="UP000009286"/>
    </source>
</evidence>
<dbReference type="InterPro" id="IPR006665">
    <property type="entry name" value="OmpA-like"/>
</dbReference>
<dbReference type="InterPro" id="IPR050330">
    <property type="entry name" value="Bact_OuterMem_StrucFunc"/>
</dbReference>
<keyword evidence="1" id="KW-0132">Cell division</keyword>
<dbReference type="PROSITE" id="PS51257">
    <property type="entry name" value="PROKAR_LIPOPROTEIN"/>
    <property type="match status" value="1"/>
</dbReference>
<dbReference type="InterPro" id="IPR014169">
    <property type="entry name" value="Pal_lipo_C"/>
</dbReference>
<gene>
    <name evidence="8 11" type="primary">pal</name>
    <name evidence="11" type="ordered locus">MICA_517</name>
</gene>
<evidence type="ECO:0000256" key="7">
    <source>
        <dbReference type="ARBA" id="ARBA00023306"/>
    </source>
</evidence>
<evidence type="ECO:0000256" key="2">
    <source>
        <dbReference type="ARBA" id="ARBA00022729"/>
    </source>
</evidence>
<dbReference type="RefSeq" id="WP_014102077.1">
    <property type="nucleotide sequence ID" value="NC_016026.1"/>
</dbReference>
<evidence type="ECO:0000256" key="5">
    <source>
        <dbReference type="ARBA" id="ARBA00023237"/>
    </source>
</evidence>
<evidence type="ECO:0000256" key="3">
    <source>
        <dbReference type="ARBA" id="ARBA00023136"/>
    </source>
</evidence>
<evidence type="ECO:0000256" key="4">
    <source>
        <dbReference type="ARBA" id="ARBA00023139"/>
    </source>
</evidence>
<evidence type="ECO:0000256" key="8">
    <source>
        <dbReference type="HAMAP-Rule" id="MF_02204"/>
    </source>
</evidence>
<dbReference type="PRINTS" id="PR01021">
    <property type="entry name" value="OMPADOMAIN"/>
</dbReference>
<name>G2KLM4_MICAA</name>
<keyword evidence="7" id="KW-0131">Cell cycle</keyword>
<dbReference type="EMBL" id="CP002382">
    <property type="protein sequence ID" value="AEP08854.1"/>
    <property type="molecule type" value="Genomic_DNA"/>
</dbReference>
<dbReference type="OrthoDB" id="9809164at2"/>
<proteinExistence type="inferred from homology"/>
<sequence length="173" mass="18819">MFVRNLLLVSAMGLSLAACSSKDDQAEVGEVRVGANDTMTPGALDGSYQDMGGPIPGTQQDLVVNIGDRVFFGYDRIDLTPEAQNLLKMQADWMARYPNVNVVIEGHADERGTREYNLALGERRANSVKNYLTAMGVSPARIRTVSYGKEQPAVLGSTPEAWAQNRRGVTVVE</sequence>
<feature type="chain" id="PRO_5003432797" description="Peptidoglycan-associated lipoprotein" evidence="9">
    <location>
        <begin position="18"/>
        <end position="173"/>
    </location>
</feature>
<dbReference type="PANTHER" id="PTHR30329:SF21">
    <property type="entry name" value="LIPOPROTEIN YIAD-RELATED"/>
    <property type="match status" value="1"/>
</dbReference>
<feature type="domain" description="OmpA-like" evidence="10">
    <location>
        <begin position="59"/>
        <end position="173"/>
    </location>
</feature>
<comment type="subcellular location">
    <subcellularLocation>
        <location evidence="8">Cell outer membrane</location>
        <topology evidence="8">Lipid-anchor</topology>
    </subcellularLocation>
</comment>
<dbReference type="GO" id="GO:0051301">
    <property type="term" value="P:cell division"/>
    <property type="evidence" value="ECO:0007669"/>
    <property type="project" value="UniProtKB-KW"/>
</dbReference>
<dbReference type="CDD" id="cd07185">
    <property type="entry name" value="OmpA_C-like"/>
    <property type="match status" value="1"/>
</dbReference>
<keyword evidence="5 8" id="KW-0998">Cell outer membrane</keyword>
<dbReference type="KEGG" id="mai:MICA_517"/>
<dbReference type="STRING" id="856793.MICA_517"/>
<dbReference type="Gene3D" id="3.30.1330.60">
    <property type="entry name" value="OmpA-like domain"/>
    <property type="match status" value="1"/>
</dbReference>
<feature type="signal peptide" evidence="9">
    <location>
        <begin position="1"/>
        <end position="17"/>
    </location>
</feature>
<dbReference type="PANTHER" id="PTHR30329">
    <property type="entry name" value="STATOR ELEMENT OF FLAGELLAR MOTOR COMPLEX"/>
    <property type="match status" value="1"/>
</dbReference>
<dbReference type="InterPro" id="IPR036737">
    <property type="entry name" value="OmpA-like_sf"/>
</dbReference>
<reference evidence="11 12" key="1">
    <citation type="journal article" date="2011" name="BMC Genomics">
        <title>Genomic insights into an obligate epibiotic bacterial predator: Micavibrio aeruginosavorus ARL-13.</title>
        <authorList>
            <person name="Wang Z."/>
            <person name="Kadouri D."/>
            <person name="Wu M."/>
        </authorList>
    </citation>
    <scope>NUCLEOTIDE SEQUENCE [LARGE SCALE GENOMIC DNA]</scope>
    <source>
        <strain evidence="11 12">ARL-13</strain>
    </source>
</reference>
<protein>
    <recommendedName>
        <fullName evidence="8">Peptidoglycan-associated lipoprotein</fullName>
        <shortName evidence="8">PAL</shortName>
    </recommendedName>
</protein>